<accession>A0A922DXS5</accession>
<evidence type="ECO:0000313" key="2">
    <source>
        <dbReference type="EMBL" id="KAG6692190.1"/>
    </source>
</evidence>
<protein>
    <submittedName>
        <fullName evidence="2">Uncharacterized protein</fullName>
    </submittedName>
</protein>
<keyword evidence="1" id="KW-0732">Signal</keyword>
<feature type="signal peptide" evidence="1">
    <location>
        <begin position="1"/>
        <end position="17"/>
    </location>
</feature>
<dbReference type="AlphaFoldDB" id="A0A922DXS5"/>
<name>A0A922DXS5_CARIL</name>
<sequence length="81" mass="9401">MTRIIYIIFLHFGIAKALPKNDVNFLGMRIKLLANLRGVEWHNQAWLPSFSTINHYLWMGSFHDEGGGTRFRLAVVWVAEN</sequence>
<dbReference type="EMBL" id="CM031834">
    <property type="protein sequence ID" value="KAG6692190.1"/>
    <property type="molecule type" value="Genomic_DNA"/>
</dbReference>
<comment type="caution">
    <text evidence="2">The sequence shown here is derived from an EMBL/GenBank/DDBJ whole genome shotgun (WGS) entry which is preliminary data.</text>
</comment>
<gene>
    <name evidence="2" type="ORF">I3842_10G101600</name>
</gene>
<evidence type="ECO:0000313" key="3">
    <source>
        <dbReference type="Proteomes" id="UP000811246"/>
    </source>
</evidence>
<dbReference type="Proteomes" id="UP000811246">
    <property type="component" value="Chromosome 10"/>
</dbReference>
<proteinExistence type="predicted"/>
<evidence type="ECO:0000256" key="1">
    <source>
        <dbReference type="SAM" id="SignalP"/>
    </source>
</evidence>
<feature type="chain" id="PRO_5036931897" evidence="1">
    <location>
        <begin position="18"/>
        <end position="81"/>
    </location>
</feature>
<reference evidence="2" key="1">
    <citation type="submission" date="2021-01" db="EMBL/GenBank/DDBJ databases">
        <authorList>
            <person name="Lovell J.T."/>
            <person name="Bentley N."/>
            <person name="Bhattarai G."/>
            <person name="Jenkins J.W."/>
            <person name="Sreedasyam A."/>
            <person name="Alarcon Y."/>
            <person name="Bock C."/>
            <person name="Boston L."/>
            <person name="Carlson J."/>
            <person name="Cervantes K."/>
            <person name="Clermont K."/>
            <person name="Krom N."/>
            <person name="Kubenka K."/>
            <person name="Mamidi S."/>
            <person name="Mattison C."/>
            <person name="Monteros M."/>
            <person name="Pisani C."/>
            <person name="Plott C."/>
            <person name="Rajasekar S."/>
            <person name="Rhein H.S."/>
            <person name="Rohla C."/>
            <person name="Song M."/>
            <person name="Hilaire R.S."/>
            <person name="Shu S."/>
            <person name="Wells L."/>
            <person name="Wang X."/>
            <person name="Webber J."/>
            <person name="Heerema R.J."/>
            <person name="Klein P."/>
            <person name="Conner P."/>
            <person name="Grauke L."/>
            <person name="Grimwood J."/>
            <person name="Schmutz J."/>
            <person name="Randall J.J."/>
        </authorList>
    </citation>
    <scope>NUCLEOTIDE SEQUENCE</scope>
    <source>
        <tissue evidence="2">Leaf</tissue>
    </source>
</reference>
<organism evidence="2 3">
    <name type="scientific">Carya illinoinensis</name>
    <name type="common">Pecan</name>
    <dbReference type="NCBI Taxonomy" id="32201"/>
    <lineage>
        <taxon>Eukaryota</taxon>
        <taxon>Viridiplantae</taxon>
        <taxon>Streptophyta</taxon>
        <taxon>Embryophyta</taxon>
        <taxon>Tracheophyta</taxon>
        <taxon>Spermatophyta</taxon>
        <taxon>Magnoliopsida</taxon>
        <taxon>eudicotyledons</taxon>
        <taxon>Gunneridae</taxon>
        <taxon>Pentapetalae</taxon>
        <taxon>rosids</taxon>
        <taxon>fabids</taxon>
        <taxon>Fagales</taxon>
        <taxon>Juglandaceae</taxon>
        <taxon>Carya</taxon>
    </lineage>
</organism>